<dbReference type="GO" id="GO:0000976">
    <property type="term" value="F:transcription cis-regulatory region binding"/>
    <property type="evidence" value="ECO:0007669"/>
    <property type="project" value="TreeGrafter"/>
</dbReference>
<proteinExistence type="predicted"/>
<dbReference type="InterPro" id="IPR046335">
    <property type="entry name" value="LacI/GalR-like_sensor"/>
</dbReference>
<protein>
    <submittedName>
        <fullName evidence="6">Ribose operon repressor</fullName>
    </submittedName>
</protein>
<dbReference type="RefSeq" id="WP_126381838.1">
    <property type="nucleotide sequence ID" value="NZ_LR134350.1"/>
</dbReference>
<dbReference type="Gene3D" id="1.10.260.40">
    <property type="entry name" value="lambda repressor-like DNA-binding domains"/>
    <property type="match status" value="1"/>
</dbReference>
<sequence>MPTLAEVASAARVSTASASLVLSGKSEGRVSAATAARVRAAAEELGYVRDALAGGLRKGRTRTLGVLAEQVLSTPYAVSMIDAILTACRELGWSVLMTDAGGRAEHSAAALRELQSRRVDVIIHAAMYHQEVHVDPELTRVAVLNGFADRDGVAGVVPDEVDAARQAVGHLISLGHRRIGHVTDSRSRTVASELRLQGYHEVLREAGIEPEAGLVVRGANNPAGADEAARRMLDRPDRPTAVFCYNDGMAAGVYRAAAELGLSVPSDLSVVGFDDLTLISTNLAPALTTMRLPHYEMADWLTRALVGAADPPPPTTTRFPCALVERGSTAPPRER</sequence>
<dbReference type="PROSITE" id="PS50932">
    <property type="entry name" value="HTH_LACI_2"/>
    <property type="match status" value="1"/>
</dbReference>
<dbReference type="SUPFAM" id="SSF53822">
    <property type="entry name" value="Periplasmic binding protein-like I"/>
    <property type="match status" value="1"/>
</dbReference>
<dbReference type="OrthoDB" id="9798934at2"/>
<keyword evidence="1" id="KW-0678">Repressor</keyword>
<dbReference type="PANTHER" id="PTHR30146:SF148">
    <property type="entry name" value="HTH-TYPE TRANSCRIPTIONAL REPRESSOR PURR-RELATED"/>
    <property type="match status" value="1"/>
</dbReference>
<reference evidence="6 7" key="1">
    <citation type="submission" date="2018-12" db="EMBL/GenBank/DDBJ databases">
        <authorList>
            <consortium name="Pathogen Informatics"/>
        </authorList>
    </citation>
    <scope>NUCLEOTIDE SEQUENCE [LARGE SCALE GENOMIC DNA]</scope>
    <source>
        <strain evidence="6 7">NCTC11636</strain>
    </source>
</reference>
<feature type="domain" description="HTH lacI-type" evidence="5">
    <location>
        <begin position="2"/>
        <end position="58"/>
    </location>
</feature>
<evidence type="ECO:0000256" key="2">
    <source>
        <dbReference type="ARBA" id="ARBA00023015"/>
    </source>
</evidence>
<dbReference type="CDD" id="cd06288">
    <property type="entry name" value="PBP1_sucrose_transcription_regulator"/>
    <property type="match status" value="1"/>
</dbReference>
<accession>A0A3S4QZV1</accession>
<keyword evidence="7" id="KW-1185">Reference proteome</keyword>
<dbReference type="Proteomes" id="UP000266895">
    <property type="component" value="Chromosome"/>
</dbReference>
<keyword evidence="3" id="KW-0238">DNA-binding</keyword>
<dbReference type="InterPro" id="IPR028082">
    <property type="entry name" value="Peripla_BP_I"/>
</dbReference>
<dbReference type="Pfam" id="PF13377">
    <property type="entry name" value="Peripla_BP_3"/>
    <property type="match status" value="1"/>
</dbReference>
<dbReference type="Gene3D" id="3.40.50.2300">
    <property type="match status" value="2"/>
</dbReference>
<dbReference type="EMBL" id="LR134350">
    <property type="protein sequence ID" value="VEG26669.1"/>
    <property type="molecule type" value="Genomic_DNA"/>
</dbReference>
<dbReference type="AlphaFoldDB" id="A0A3S4QZV1"/>
<evidence type="ECO:0000313" key="6">
    <source>
        <dbReference type="EMBL" id="VEG26669.1"/>
    </source>
</evidence>
<dbReference type="PANTHER" id="PTHR30146">
    <property type="entry name" value="LACI-RELATED TRANSCRIPTIONAL REPRESSOR"/>
    <property type="match status" value="1"/>
</dbReference>
<gene>
    <name evidence="6" type="primary">rbsR</name>
    <name evidence="6" type="ORF">NCTC11636_00642</name>
</gene>
<organism evidence="6 7">
    <name type="scientific">Actinomyces howellii</name>
    <dbReference type="NCBI Taxonomy" id="52771"/>
    <lineage>
        <taxon>Bacteria</taxon>
        <taxon>Bacillati</taxon>
        <taxon>Actinomycetota</taxon>
        <taxon>Actinomycetes</taxon>
        <taxon>Actinomycetales</taxon>
        <taxon>Actinomycetaceae</taxon>
        <taxon>Actinomyces</taxon>
    </lineage>
</organism>
<evidence type="ECO:0000259" key="5">
    <source>
        <dbReference type="PROSITE" id="PS50932"/>
    </source>
</evidence>
<dbReference type="InterPro" id="IPR000843">
    <property type="entry name" value="HTH_LacI"/>
</dbReference>
<evidence type="ECO:0000256" key="3">
    <source>
        <dbReference type="ARBA" id="ARBA00023125"/>
    </source>
</evidence>
<dbReference type="KEGG" id="ahw:NCTC11636_00642"/>
<evidence type="ECO:0000256" key="1">
    <source>
        <dbReference type="ARBA" id="ARBA00022491"/>
    </source>
</evidence>
<dbReference type="InterPro" id="IPR010982">
    <property type="entry name" value="Lambda_DNA-bd_dom_sf"/>
</dbReference>
<keyword evidence="2" id="KW-0805">Transcription regulation</keyword>
<dbReference type="Pfam" id="PF00356">
    <property type="entry name" value="LacI"/>
    <property type="match status" value="1"/>
</dbReference>
<dbReference type="SUPFAM" id="SSF47413">
    <property type="entry name" value="lambda repressor-like DNA-binding domains"/>
    <property type="match status" value="1"/>
</dbReference>
<evidence type="ECO:0000313" key="7">
    <source>
        <dbReference type="Proteomes" id="UP000266895"/>
    </source>
</evidence>
<keyword evidence="4" id="KW-0804">Transcription</keyword>
<dbReference type="GO" id="GO:0003700">
    <property type="term" value="F:DNA-binding transcription factor activity"/>
    <property type="evidence" value="ECO:0007669"/>
    <property type="project" value="TreeGrafter"/>
</dbReference>
<name>A0A3S4QZV1_9ACTO</name>
<dbReference type="SMART" id="SM00354">
    <property type="entry name" value="HTH_LACI"/>
    <property type="match status" value="1"/>
</dbReference>
<evidence type="ECO:0000256" key="4">
    <source>
        <dbReference type="ARBA" id="ARBA00023163"/>
    </source>
</evidence>